<dbReference type="OrthoDB" id="6247875at2759"/>
<evidence type="ECO:0000313" key="8">
    <source>
        <dbReference type="EMBL" id="GBP77162.1"/>
    </source>
</evidence>
<keyword evidence="9" id="KW-1185">Reference proteome</keyword>
<dbReference type="PANTHER" id="PTHR45803">
    <property type="entry name" value="SOX100B"/>
    <property type="match status" value="1"/>
</dbReference>
<keyword evidence="5 6" id="KW-0539">Nucleus</keyword>
<keyword evidence="4" id="KW-0804">Transcription</keyword>
<dbReference type="STRING" id="151549.A0A4C1YQH8"/>
<gene>
    <name evidence="8" type="primary">SOX8</name>
    <name evidence="8" type="ORF">EVAR_38741_1</name>
</gene>
<evidence type="ECO:0000256" key="3">
    <source>
        <dbReference type="ARBA" id="ARBA00023125"/>
    </source>
</evidence>
<evidence type="ECO:0000259" key="7">
    <source>
        <dbReference type="PROSITE" id="PS50118"/>
    </source>
</evidence>
<dbReference type="GO" id="GO:0000981">
    <property type="term" value="F:DNA-binding transcription factor activity, RNA polymerase II-specific"/>
    <property type="evidence" value="ECO:0007669"/>
    <property type="project" value="TreeGrafter"/>
</dbReference>
<dbReference type="InterPro" id="IPR036910">
    <property type="entry name" value="HMG_box_dom_sf"/>
</dbReference>
<dbReference type="AlphaFoldDB" id="A0A4C1YQH8"/>
<feature type="domain" description="HMG box" evidence="7">
    <location>
        <begin position="69"/>
        <end position="117"/>
    </location>
</feature>
<dbReference type="GO" id="GO:0000978">
    <property type="term" value="F:RNA polymerase II cis-regulatory region sequence-specific DNA binding"/>
    <property type="evidence" value="ECO:0007669"/>
    <property type="project" value="TreeGrafter"/>
</dbReference>
<accession>A0A4C1YQH8</accession>
<name>A0A4C1YQH8_EUMVA</name>
<dbReference type="InterPro" id="IPR009071">
    <property type="entry name" value="HMG_box_dom"/>
</dbReference>
<dbReference type="PANTHER" id="PTHR45803:SF5">
    <property type="entry name" value="SOX100B"/>
    <property type="match status" value="1"/>
</dbReference>
<dbReference type="SMART" id="SM00398">
    <property type="entry name" value="HMG"/>
    <property type="match status" value="1"/>
</dbReference>
<proteinExistence type="predicted"/>
<organism evidence="8 9">
    <name type="scientific">Eumeta variegata</name>
    <name type="common">Bagworm moth</name>
    <name type="synonym">Eumeta japonica</name>
    <dbReference type="NCBI Taxonomy" id="151549"/>
    <lineage>
        <taxon>Eukaryota</taxon>
        <taxon>Metazoa</taxon>
        <taxon>Ecdysozoa</taxon>
        <taxon>Arthropoda</taxon>
        <taxon>Hexapoda</taxon>
        <taxon>Insecta</taxon>
        <taxon>Pterygota</taxon>
        <taxon>Neoptera</taxon>
        <taxon>Endopterygota</taxon>
        <taxon>Lepidoptera</taxon>
        <taxon>Glossata</taxon>
        <taxon>Ditrysia</taxon>
        <taxon>Tineoidea</taxon>
        <taxon>Psychidae</taxon>
        <taxon>Oiketicinae</taxon>
        <taxon>Eumeta</taxon>
    </lineage>
</organism>
<sequence>MSISHTLAPVRMGSVGLKPTKKFPLKNITGSAMLLADILFSFTVRTESGPERGTIFHAGSGSSTRRPHVKRPMNAFMVFAQAMRRHLAKQQPAVHNAELSKQLGKMWKSLQVNRVDRWSPATTVRSQSSCHCVAGLWGRNKTVDVEEITEGLMEGNGPPELLLTGLKPTAEAVTSQLYSTSVGIMTDYTLKRRLVPQQRSGKNLILTGLSRDVHARRPFQKRRCND</sequence>
<dbReference type="PROSITE" id="PS50118">
    <property type="entry name" value="HMG_BOX_2"/>
    <property type="match status" value="1"/>
</dbReference>
<protein>
    <submittedName>
        <fullName evidence="8">Transcription factor SOX-8</fullName>
    </submittedName>
</protein>
<dbReference type="InterPro" id="IPR050917">
    <property type="entry name" value="SOX_TF"/>
</dbReference>
<evidence type="ECO:0000256" key="2">
    <source>
        <dbReference type="ARBA" id="ARBA00023015"/>
    </source>
</evidence>
<comment type="subcellular location">
    <subcellularLocation>
        <location evidence="1">Nucleus</location>
    </subcellularLocation>
</comment>
<evidence type="ECO:0000313" key="9">
    <source>
        <dbReference type="Proteomes" id="UP000299102"/>
    </source>
</evidence>
<evidence type="ECO:0000256" key="5">
    <source>
        <dbReference type="ARBA" id="ARBA00023242"/>
    </source>
</evidence>
<comment type="caution">
    <text evidence="8">The sequence shown here is derived from an EMBL/GenBank/DDBJ whole genome shotgun (WGS) entry which is preliminary data.</text>
</comment>
<dbReference type="GO" id="GO:0005634">
    <property type="term" value="C:nucleus"/>
    <property type="evidence" value="ECO:0007669"/>
    <property type="project" value="UniProtKB-SubCell"/>
</dbReference>
<keyword evidence="2" id="KW-0805">Transcription regulation</keyword>
<dbReference type="Gene3D" id="1.10.30.10">
    <property type="entry name" value="High mobility group box domain"/>
    <property type="match status" value="1"/>
</dbReference>
<keyword evidence="3 6" id="KW-0238">DNA-binding</keyword>
<dbReference type="EMBL" id="BGZK01001319">
    <property type="protein sequence ID" value="GBP77162.1"/>
    <property type="molecule type" value="Genomic_DNA"/>
</dbReference>
<evidence type="ECO:0000256" key="4">
    <source>
        <dbReference type="ARBA" id="ARBA00023163"/>
    </source>
</evidence>
<dbReference type="SUPFAM" id="SSF47095">
    <property type="entry name" value="HMG-box"/>
    <property type="match status" value="1"/>
</dbReference>
<feature type="DNA-binding region" description="HMG box" evidence="6">
    <location>
        <begin position="69"/>
        <end position="117"/>
    </location>
</feature>
<dbReference type="Pfam" id="PF00505">
    <property type="entry name" value="HMG_box"/>
    <property type="match status" value="1"/>
</dbReference>
<dbReference type="Proteomes" id="UP000299102">
    <property type="component" value="Unassembled WGS sequence"/>
</dbReference>
<reference evidence="8 9" key="1">
    <citation type="journal article" date="2019" name="Commun. Biol.">
        <title>The bagworm genome reveals a unique fibroin gene that provides high tensile strength.</title>
        <authorList>
            <person name="Kono N."/>
            <person name="Nakamura H."/>
            <person name="Ohtoshi R."/>
            <person name="Tomita M."/>
            <person name="Numata K."/>
            <person name="Arakawa K."/>
        </authorList>
    </citation>
    <scope>NUCLEOTIDE SEQUENCE [LARGE SCALE GENOMIC DNA]</scope>
</reference>
<evidence type="ECO:0000256" key="6">
    <source>
        <dbReference type="PROSITE-ProRule" id="PRU00267"/>
    </source>
</evidence>
<evidence type="ECO:0000256" key="1">
    <source>
        <dbReference type="ARBA" id="ARBA00004123"/>
    </source>
</evidence>